<proteinExistence type="predicted"/>
<dbReference type="Gene3D" id="3.40.720.10">
    <property type="entry name" value="Alkaline Phosphatase, subunit A"/>
    <property type="match status" value="1"/>
</dbReference>
<keyword evidence="1" id="KW-0325">Glycoprotein</keyword>
<dbReference type="InterPro" id="IPR037674">
    <property type="entry name" value="PIG-G_N"/>
</dbReference>
<evidence type="ECO:0000256" key="2">
    <source>
        <dbReference type="SAM" id="Phobius"/>
    </source>
</evidence>
<accession>A0A8S4MZZ1</accession>
<name>A0A8S4MZZ1_OWEFU</name>
<feature type="transmembrane region" description="Helical" evidence="2">
    <location>
        <begin position="911"/>
        <end position="934"/>
    </location>
</feature>
<dbReference type="InterPro" id="IPR045687">
    <property type="entry name" value="PIGG/GPI7_C"/>
</dbReference>
<dbReference type="OrthoDB" id="272139at2759"/>
<evidence type="ECO:0000313" key="5">
    <source>
        <dbReference type="Proteomes" id="UP000749559"/>
    </source>
</evidence>
<keyword evidence="2" id="KW-0472">Membrane</keyword>
<organism evidence="4 5">
    <name type="scientific">Owenia fusiformis</name>
    <name type="common">Polychaete worm</name>
    <dbReference type="NCBI Taxonomy" id="6347"/>
    <lineage>
        <taxon>Eukaryota</taxon>
        <taxon>Metazoa</taxon>
        <taxon>Spiralia</taxon>
        <taxon>Lophotrochozoa</taxon>
        <taxon>Annelida</taxon>
        <taxon>Polychaeta</taxon>
        <taxon>Sedentaria</taxon>
        <taxon>Canalipalpata</taxon>
        <taxon>Sabellida</taxon>
        <taxon>Oweniida</taxon>
        <taxon>Oweniidae</taxon>
        <taxon>Owenia</taxon>
    </lineage>
</organism>
<feature type="transmembrane region" description="Helical" evidence="2">
    <location>
        <begin position="822"/>
        <end position="839"/>
    </location>
</feature>
<dbReference type="InterPro" id="IPR039527">
    <property type="entry name" value="PIGG/GPI7"/>
</dbReference>
<feature type="transmembrane region" description="Helical" evidence="2">
    <location>
        <begin position="860"/>
        <end position="878"/>
    </location>
</feature>
<feature type="transmembrane region" description="Helical" evidence="2">
    <location>
        <begin position="501"/>
        <end position="521"/>
    </location>
</feature>
<dbReference type="PANTHER" id="PTHR23072">
    <property type="entry name" value="PHOSPHATIDYLINOSITOL GLYCAN-RELATED"/>
    <property type="match status" value="1"/>
</dbReference>
<dbReference type="SUPFAM" id="SSF53649">
    <property type="entry name" value="Alkaline phosphatase-like"/>
    <property type="match status" value="1"/>
</dbReference>
<gene>
    <name evidence="4" type="ORF">OFUS_LOCUS1907</name>
</gene>
<comment type="caution">
    <text evidence="4">The sequence shown here is derived from an EMBL/GenBank/DDBJ whole genome shotgun (WGS) entry which is preliminary data.</text>
</comment>
<reference evidence="4" key="1">
    <citation type="submission" date="2022-03" db="EMBL/GenBank/DDBJ databases">
        <authorList>
            <person name="Martin C."/>
        </authorList>
    </citation>
    <scope>NUCLEOTIDE SEQUENCE</scope>
</reference>
<dbReference type="EMBL" id="CAIIXF020000001">
    <property type="protein sequence ID" value="CAH1774449.1"/>
    <property type="molecule type" value="Genomic_DNA"/>
</dbReference>
<dbReference type="Proteomes" id="UP000749559">
    <property type="component" value="Unassembled WGS sequence"/>
</dbReference>
<dbReference type="PANTHER" id="PTHR23072:SF0">
    <property type="entry name" value="GPI ETHANOLAMINE PHOSPHATE TRANSFERASE 2"/>
    <property type="match status" value="1"/>
</dbReference>
<evidence type="ECO:0000259" key="3">
    <source>
        <dbReference type="Pfam" id="PF19316"/>
    </source>
</evidence>
<feature type="transmembrane region" description="Helical" evidence="2">
    <location>
        <begin position="955"/>
        <end position="979"/>
    </location>
</feature>
<keyword evidence="2" id="KW-0812">Transmembrane</keyword>
<feature type="transmembrane region" description="Helical" evidence="2">
    <location>
        <begin position="461"/>
        <end position="481"/>
    </location>
</feature>
<dbReference type="InterPro" id="IPR017850">
    <property type="entry name" value="Alkaline_phosphatase_core_sf"/>
</dbReference>
<feature type="transmembrane region" description="Helical" evidence="2">
    <location>
        <begin position="999"/>
        <end position="1018"/>
    </location>
</feature>
<dbReference type="CDD" id="cd16024">
    <property type="entry name" value="GPI_EPT_2"/>
    <property type="match status" value="1"/>
</dbReference>
<evidence type="ECO:0000256" key="1">
    <source>
        <dbReference type="ARBA" id="ARBA00023180"/>
    </source>
</evidence>
<feature type="domain" description="GPI ethanolamine phosphate transferase 2 C-terminal" evidence="3">
    <location>
        <begin position="691"/>
        <end position="1008"/>
    </location>
</feature>
<feature type="transmembrane region" description="Helical" evidence="2">
    <location>
        <begin position="434"/>
        <end position="454"/>
    </location>
</feature>
<protein>
    <recommendedName>
        <fullName evidence="3">GPI ethanolamine phosphate transferase 2 C-terminal domain-containing protein</fullName>
    </recommendedName>
</protein>
<dbReference type="GO" id="GO:0005789">
    <property type="term" value="C:endoplasmic reticulum membrane"/>
    <property type="evidence" value="ECO:0007669"/>
    <property type="project" value="TreeGrafter"/>
</dbReference>
<keyword evidence="2" id="KW-1133">Transmembrane helix</keyword>
<dbReference type="AlphaFoldDB" id="A0A8S4MZZ1"/>
<dbReference type="GO" id="GO:0051267">
    <property type="term" value="F:CP2 mannose-ethanolamine phosphotransferase activity"/>
    <property type="evidence" value="ECO:0007669"/>
    <property type="project" value="TreeGrafter"/>
</dbReference>
<feature type="transmembrane region" description="Helical" evidence="2">
    <location>
        <begin position="580"/>
        <end position="600"/>
    </location>
</feature>
<evidence type="ECO:0000313" key="4">
    <source>
        <dbReference type="EMBL" id="CAH1774449.1"/>
    </source>
</evidence>
<keyword evidence="5" id="KW-1185">Reference proteome</keyword>
<feature type="transmembrane region" description="Helical" evidence="2">
    <location>
        <begin position="549"/>
        <end position="568"/>
    </location>
</feature>
<dbReference type="GO" id="GO:0006506">
    <property type="term" value="P:GPI anchor biosynthetic process"/>
    <property type="evidence" value="ECO:0007669"/>
    <property type="project" value="InterPro"/>
</dbReference>
<sequence>MNIRIWMLGLLVCSQLLATGLFLKGYFPLKKSVEGYADISKTPPFPGTSNTEPLEPIFGRLVIILIDALRWDFVLGEEGNIGMPNTRGVIDKRSSISLLATADSPTVTMPRIKALMTGGVPGFVDVVLNFDSTALLEDNLLHQFMTSERKIVFYGDDTWIRLFPEHFLREEGTTSFFVADYTEVDVNVTRHIDQEMLSDDWDVMILHYLGLDHIGHLAGSTSPLLGPKLKEMDHVVQKIHRALIEKVYYFLQDKHSAKPSLLLLCGDHGMSEQGSHGGATPAETTTPLIFLSSLFNNGKGQTFSKECVRQIDLVPTLSLLLGVPVPQNNLGVAIPQALSYHSPGDRLRAMQLNADQVLSLLKQNVQDYQREEGVLLHSRATQLHARWLALYDTGTVSNTTLHQLANTTMDMYQSATKSARDKISSTLTTYDTHALVVAIFILYLVFLVEVDFFWRPLRTRSINLFFFMGSCITLASIQTIWCTSHSASSLMCNTVPASIVISLAVLIILSSLIALIGSSLIESMQGILQRTGAEKSKGLWSKGLGPKGIGVIGILLVIGNGLHVFSLLSSSFIEEEHQTWYFLTTTLHLTILACVLRTMLPLSSNFLSHHDSVSSAPIMSSPLPDSTPLRYNLRNRNAKLQKNTQARTYDEIDATQCRQTIVNNRTYNALDDSCELKEISLTENTTRNCRTPSVKVVFCGCLMTLCGRVMRVWNQTGDKWRHLPDVGDWLVRPENQGILSYSAMGGLCLIWALRQRYHSAVGKMMLMGGCSMVYLFRACQGTLLAPYEYDGAPSKGVNEARSVFVIMAVLLVIGWRQRKHHYIYEALLSVWLLLMCLLLRPHNIPIVALSCIQESCLRAILPYISTSLPLLTLVYHWMGQASFFYQGNSNSISTVDVSAGYVGLDSYSPSVIGVLMGVSTYAGPLFWMLALLCTQTSLSQDKSQKCTQNYNSPHDYLVIGLTLTMCRTMTLCVFTVLATLQRYHLFVWTVFSPKLLYEAMFTLVIVLVTLLYAICAWVS</sequence>
<dbReference type="Pfam" id="PF19316">
    <property type="entry name" value="PIGO_PIGG"/>
    <property type="match status" value="1"/>
</dbReference>
<feature type="transmembrane region" description="Helical" evidence="2">
    <location>
        <begin position="800"/>
        <end position="816"/>
    </location>
</feature>